<dbReference type="EMBL" id="UINC01105209">
    <property type="protein sequence ID" value="SVC68980.1"/>
    <property type="molecule type" value="Genomic_DNA"/>
</dbReference>
<comment type="subcellular location">
    <subcellularLocation>
        <location evidence="1">Bacterial flagellum</location>
    </subcellularLocation>
</comment>
<evidence type="ECO:0000256" key="1">
    <source>
        <dbReference type="ARBA" id="ARBA00004365"/>
    </source>
</evidence>
<dbReference type="Pfam" id="PF02465">
    <property type="entry name" value="FliD_N"/>
    <property type="match status" value="1"/>
</dbReference>
<dbReference type="AlphaFoldDB" id="A0A382P816"/>
<dbReference type="PANTHER" id="PTHR30288">
    <property type="entry name" value="FLAGELLAR CAP/ASSEMBLY PROTEIN FLID"/>
    <property type="match status" value="1"/>
</dbReference>
<accession>A0A382P816</accession>
<sequence length="239" mass="25451">MAQNAVFGINSNLDTQDIINKMVSLEARSMDLVEAKKQIEQQKLSSFQELKNKLQTFKSVVTTLNTENRFIVNKSNFSNHSSSDGNKVVDITTTSSATSGTYSLVVNNLATETKLISSGFASTTSKLTHGTVKVTSGTASATITVDNTNHSLDGLRLAINNLGLDVKAAFLNDGSATNPVRLLVSGNKTGTSGAVTISQQYHWGFTGEEQISFATTQTAKNASFTVDGVSIIKSTNTIT</sequence>
<comment type="subunit">
    <text evidence="3">Homopentamer.</text>
</comment>
<keyword evidence="4" id="KW-0975">Bacterial flagellum</keyword>
<name>A0A382P816_9ZZZZ</name>
<organism evidence="8">
    <name type="scientific">marine metagenome</name>
    <dbReference type="NCBI Taxonomy" id="408172"/>
    <lineage>
        <taxon>unclassified sequences</taxon>
        <taxon>metagenomes</taxon>
        <taxon>ecological metagenomes</taxon>
    </lineage>
</organism>
<feature type="domain" description="Flagellar hook-associated protein 2 N-terminal" evidence="7">
    <location>
        <begin position="11"/>
        <end position="112"/>
    </location>
</feature>
<evidence type="ECO:0000313" key="8">
    <source>
        <dbReference type="EMBL" id="SVC68980.1"/>
    </source>
</evidence>
<dbReference type="GO" id="GO:0009421">
    <property type="term" value="C:bacterial-type flagellum filament cap"/>
    <property type="evidence" value="ECO:0007669"/>
    <property type="project" value="InterPro"/>
</dbReference>
<protein>
    <recommendedName>
        <fullName evidence="6">Filament cap protein</fullName>
    </recommendedName>
    <alternativeName>
        <fullName evidence="5">Flagellar cap protein</fullName>
    </alternativeName>
</protein>
<evidence type="ECO:0000259" key="7">
    <source>
        <dbReference type="Pfam" id="PF02465"/>
    </source>
</evidence>
<feature type="non-terminal residue" evidence="8">
    <location>
        <position position="239"/>
    </location>
</feature>
<reference evidence="8" key="1">
    <citation type="submission" date="2018-05" db="EMBL/GenBank/DDBJ databases">
        <authorList>
            <person name="Lanie J.A."/>
            <person name="Ng W.-L."/>
            <person name="Kazmierczak K.M."/>
            <person name="Andrzejewski T.M."/>
            <person name="Davidsen T.M."/>
            <person name="Wayne K.J."/>
            <person name="Tettelin H."/>
            <person name="Glass J.I."/>
            <person name="Rusch D."/>
            <person name="Podicherti R."/>
            <person name="Tsui H.-C.T."/>
            <person name="Winkler M.E."/>
        </authorList>
    </citation>
    <scope>NUCLEOTIDE SEQUENCE</scope>
</reference>
<dbReference type="GO" id="GO:0009424">
    <property type="term" value="C:bacterial-type flagellum hook"/>
    <property type="evidence" value="ECO:0007669"/>
    <property type="project" value="InterPro"/>
</dbReference>
<evidence type="ECO:0000256" key="6">
    <source>
        <dbReference type="ARBA" id="ARBA00033192"/>
    </source>
</evidence>
<evidence type="ECO:0000256" key="3">
    <source>
        <dbReference type="ARBA" id="ARBA00011255"/>
    </source>
</evidence>
<dbReference type="InterPro" id="IPR040026">
    <property type="entry name" value="FliD"/>
</dbReference>
<evidence type="ECO:0000256" key="2">
    <source>
        <dbReference type="ARBA" id="ARBA00009764"/>
    </source>
</evidence>
<dbReference type="InterPro" id="IPR003481">
    <property type="entry name" value="FliD_N"/>
</dbReference>
<comment type="similarity">
    <text evidence="2">Belongs to the FliD family.</text>
</comment>
<gene>
    <name evidence="8" type="ORF">METZ01_LOCUS321834</name>
</gene>
<proteinExistence type="inferred from homology"/>
<evidence type="ECO:0000256" key="4">
    <source>
        <dbReference type="ARBA" id="ARBA00023143"/>
    </source>
</evidence>
<dbReference type="PANTHER" id="PTHR30288:SF0">
    <property type="entry name" value="FLAGELLAR HOOK-ASSOCIATED PROTEIN 2"/>
    <property type="match status" value="1"/>
</dbReference>
<evidence type="ECO:0000256" key="5">
    <source>
        <dbReference type="ARBA" id="ARBA00033074"/>
    </source>
</evidence>
<dbReference type="GO" id="GO:0071973">
    <property type="term" value="P:bacterial-type flagellum-dependent cell motility"/>
    <property type="evidence" value="ECO:0007669"/>
    <property type="project" value="TreeGrafter"/>
</dbReference>